<sequence length="301" mass="34287">MRLASIDIGSNAIRFQVVTTHPGKADEVVFKKLDYMRFPLRLGKDVFSAGKILRPTEEKLVKLMKVFSTLLDLYEVDDYIACATSAMREASNGKEVVERIYYKEGLKIDIIEGKTEAEMIALTLDPFIPMGNVLHIDVGGGSTELNIYKHKTKVASRSFQMGSVRELSKEEQENMFSIIEEWYHEQSSPYFSKEDEVIALGTGGNINKLFNLSKQKKSDDKTTYLPELIKIREWLKEFTFKERVKKLRLNEDRADVIIPASEIYTKVMELSTAKNIVVPGVGLKDGILHYLVKKRGYTSNL</sequence>
<dbReference type="Proteomes" id="UP000682802">
    <property type="component" value="Chromosome 1"/>
</dbReference>
<feature type="domain" description="Ppx/GppA phosphatase N-terminal" evidence="1">
    <location>
        <begin position="30"/>
        <end position="293"/>
    </location>
</feature>
<dbReference type="CDD" id="cd24006">
    <property type="entry name" value="ASKHA_NBD_PPX_GppA"/>
    <property type="match status" value="1"/>
</dbReference>
<proteinExistence type="predicted"/>
<organism evidence="2 3">
    <name type="scientific">Flammeovirga kamogawensis</name>
    <dbReference type="NCBI Taxonomy" id="373891"/>
    <lineage>
        <taxon>Bacteria</taxon>
        <taxon>Pseudomonadati</taxon>
        <taxon>Bacteroidota</taxon>
        <taxon>Cytophagia</taxon>
        <taxon>Cytophagales</taxon>
        <taxon>Flammeovirgaceae</taxon>
        <taxon>Flammeovirga</taxon>
    </lineage>
</organism>
<dbReference type="RefSeq" id="WP_144074500.1">
    <property type="nucleotide sequence ID" value="NZ_CP076128.1"/>
</dbReference>
<evidence type="ECO:0000259" key="1">
    <source>
        <dbReference type="Pfam" id="PF02541"/>
    </source>
</evidence>
<dbReference type="InterPro" id="IPR003695">
    <property type="entry name" value="Ppx_GppA_N"/>
</dbReference>
<dbReference type="PANTHER" id="PTHR30005">
    <property type="entry name" value="EXOPOLYPHOSPHATASE"/>
    <property type="match status" value="1"/>
</dbReference>
<keyword evidence="3" id="KW-1185">Reference proteome</keyword>
<dbReference type="Pfam" id="PF02541">
    <property type="entry name" value="Ppx-GppA"/>
    <property type="match status" value="1"/>
</dbReference>
<accession>A0ABX8GVX6</accession>
<dbReference type="InterPro" id="IPR050273">
    <property type="entry name" value="GppA/Ppx_hydrolase"/>
</dbReference>
<gene>
    <name evidence="2" type="ORF">KM029_17630</name>
</gene>
<dbReference type="Gene3D" id="3.30.420.150">
    <property type="entry name" value="Exopolyphosphatase. Domain 2"/>
    <property type="match status" value="1"/>
</dbReference>
<dbReference type="InterPro" id="IPR043129">
    <property type="entry name" value="ATPase_NBD"/>
</dbReference>
<dbReference type="PANTHER" id="PTHR30005:SF0">
    <property type="entry name" value="RETROGRADE REGULATION PROTEIN 2"/>
    <property type="match status" value="1"/>
</dbReference>
<reference evidence="2 3" key="1">
    <citation type="submission" date="2021-05" db="EMBL/GenBank/DDBJ databases">
        <title>Comparative genomic studies on the polysaccharide-degrading batcterial strains of the Flammeovirga genus.</title>
        <authorList>
            <person name="Zewei F."/>
            <person name="Zheng Z."/>
            <person name="Yu L."/>
            <person name="Ruyue G."/>
            <person name="Yanhong M."/>
            <person name="Yuanyuan C."/>
            <person name="Jingyan G."/>
            <person name="Wenjun H."/>
        </authorList>
    </citation>
    <scope>NUCLEOTIDE SEQUENCE [LARGE SCALE GENOMIC DNA]</scope>
    <source>
        <strain evidence="2 3">YS10</strain>
    </source>
</reference>
<protein>
    <submittedName>
        <fullName evidence="2">Phosphatase</fullName>
    </submittedName>
</protein>
<evidence type="ECO:0000313" key="2">
    <source>
        <dbReference type="EMBL" id="QWG07100.1"/>
    </source>
</evidence>
<evidence type="ECO:0000313" key="3">
    <source>
        <dbReference type="Proteomes" id="UP000682802"/>
    </source>
</evidence>
<name>A0ABX8GVX6_9BACT</name>
<dbReference type="EMBL" id="CP076128">
    <property type="protein sequence ID" value="QWG07100.1"/>
    <property type="molecule type" value="Genomic_DNA"/>
</dbReference>
<dbReference type="Gene3D" id="3.30.420.40">
    <property type="match status" value="1"/>
</dbReference>
<dbReference type="SUPFAM" id="SSF53067">
    <property type="entry name" value="Actin-like ATPase domain"/>
    <property type="match status" value="2"/>
</dbReference>